<name>N1VWZ8_9LEPT</name>
<dbReference type="RefSeq" id="WP_002972811.1">
    <property type="nucleotide sequence ID" value="NZ_AOGW02000006.1"/>
</dbReference>
<evidence type="ECO:0000313" key="1">
    <source>
        <dbReference type="EMBL" id="EMY63048.1"/>
    </source>
</evidence>
<dbReference type="OrthoDB" id="335838at2"/>
<keyword evidence="2" id="KW-1185">Reference proteome</keyword>
<dbReference type="Proteomes" id="UP000012371">
    <property type="component" value="Unassembled WGS sequence"/>
</dbReference>
<gene>
    <name evidence="1" type="ORF">LEP1GSC203_2928</name>
</gene>
<dbReference type="InterPro" id="IPR058083">
    <property type="entry name" value="LIC_11090-like"/>
</dbReference>
<dbReference type="AlphaFoldDB" id="N1VWZ8"/>
<accession>N1VWZ8</accession>
<sequence length="137" mass="15458">MKRWIQIASIIILLPFIGKILFLETGLLAQTLYRLSMVCQCNHGSKNEIHKDEDPTPSKRITCHLTKGSGPHQCSCAKKKSATKVLQSQSMNPSFPFETKFLNLIAYDAIILPNNKIVLLLNGFSHPPDKPPRFHFT</sequence>
<protein>
    <submittedName>
        <fullName evidence="1">Uncharacterized protein</fullName>
    </submittedName>
</protein>
<evidence type="ECO:0000313" key="2">
    <source>
        <dbReference type="Proteomes" id="UP000012371"/>
    </source>
</evidence>
<comment type="caution">
    <text evidence="1">The sequence shown here is derived from an EMBL/GenBank/DDBJ whole genome shotgun (WGS) entry which is preliminary data.</text>
</comment>
<dbReference type="NCBIfam" id="NF047775">
    <property type="entry name" value="LIC_11090_fam"/>
    <property type="match status" value="1"/>
</dbReference>
<dbReference type="EMBL" id="AOGW02000006">
    <property type="protein sequence ID" value="EMY63048.1"/>
    <property type="molecule type" value="Genomic_DNA"/>
</dbReference>
<reference evidence="1" key="1">
    <citation type="submission" date="2013-03" db="EMBL/GenBank/DDBJ databases">
        <authorList>
            <person name="Harkins D.M."/>
            <person name="Durkin A.S."/>
            <person name="Brinkac L.M."/>
            <person name="Haft D.H."/>
            <person name="Selengut J.D."/>
            <person name="Sanka R."/>
            <person name="DePew J."/>
            <person name="Purushe J."/>
            <person name="Hartskeerl R.A."/>
            <person name="Ahmed A."/>
            <person name="van der Linden H."/>
            <person name="Goris M.G.A."/>
            <person name="Vinetz J.M."/>
            <person name="Sutton G.G."/>
            <person name="Nierman W.C."/>
            <person name="Fouts D.E."/>
        </authorList>
    </citation>
    <scope>NUCLEOTIDE SEQUENCE [LARGE SCALE GENOMIC DNA]</scope>
    <source>
        <strain evidence="1">LT 11-33</strain>
    </source>
</reference>
<organism evidence="1 2">
    <name type="scientific">Leptospira terpstrae serovar Hualin str. LT 11-33 = ATCC 700639</name>
    <dbReference type="NCBI Taxonomy" id="1257025"/>
    <lineage>
        <taxon>Bacteria</taxon>
        <taxon>Pseudomonadati</taxon>
        <taxon>Spirochaetota</taxon>
        <taxon>Spirochaetia</taxon>
        <taxon>Leptospirales</taxon>
        <taxon>Leptospiraceae</taxon>
        <taxon>Leptospira</taxon>
    </lineage>
</organism>
<proteinExistence type="predicted"/>
<dbReference type="STRING" id="1257025.LEP1GSC203_2928"/>